<dbReference type="Proteomes" id="UP000229554">
    <property type="component" value="Unassembled WGS sequence"/>
</dbReference>
<name>A0A2M8KTC3_9BACT</name>
<sequence length="424" mass="48608">MPDFKLVKTNNVNTKISKDFSFNFEIESSGLYLITIVARASAWWQNFSQFLKRYLQDDNLSIKLDTISSQLSWNGNNLKGLEQTSIFLTPLNAGQHKIIFKVKQQPKLGSINIYEILNTKNPNLAEIIPSTIEDGNRRPLIKLLISELSVEKIIIEAKVFTGRQHLLFFHDDDDLKLIINEEIISNNLSKSHKDWYWCGRAQSYQKTESRTLVRELSSRKQHILALYTDRAPTIQRFEFILSTILPQLVFNESFIIDDAEFTGLELNQKEIEVFLQDKGNDISTHIAFRKFNEKSSAELIYQAAKVNMINPKVILTKLQAEQGLIFGDKAKNPTQSQLDSAMGVGVLDGGTVLDQYQGFMHQVASGAESLRNLFNQAEKEKFTLKNIDGKTLIVKNNATYSLYRYTPHFAGVKLFFDIYHSFFR</sequence>
<accession>A0A2M8KTC3</accession>
<dbReference type="EMBL" id="PFED01000040">
    <property type="protein sequence ID" value="PJE63179.1"/>
    <property type="molecule type" value="Genomic_DNA"/>
</dbReference>
<organism evidence="1 2">
    <name type="scientific">Candidatus Roizmanbacteria bacterium CG10_big_fil_rev_8_21_14_0_10_39_6</name>
    <dbReference type="NCBI Taxonomy" id="1974853"/>
    <lineage>
        <taxon>Bacteria</taxon>
        <taxon>Candidatus Roizmaniibacteriota</taxon>
    </lineage>
</organism>
<protein>
    <submittedName>
        <fullName evidence="1">Uncharacterized protein</fullName>
    </submittedName>
</protein>
<evidence type="ECO:0000313" key="1">
    <source>
        <dbReference type="EMBL" id="PJE63179.1"/>
    </source>
</evidence>
<dbReference type="AlphaFoldDB" id="A0A2M8KTC3"/>
<gene>
    <name evidence="1" type="ORF">COU88_00930</name>
</gene>
<comment type="caution">
    <text evidence="1">The sequence shown here is derived from an EMBL/GenBank/DDBJ whole genome shotgun (WGS) entry which is preliminary data.</text>
</comment>
<proteinExistence type="predicted"/>
<evidence type="ECO:0000313" key="2">
    <source>
        <dbReference type="Proteomes" id="UP000229554"/>
    </source>
</evidence>
<reference evidence="2" key="1">
    <citation type="submission" date="2017-09" db="EMBL/GenBank/DDBJ databases">
        <title>Depth-based differentiation of microbial function through sediment-hosted aquifers and enrichment of novel symbionts in the deep terrestrial subsurface.</title>
        <authorList>
            <person name="Probst A.J."/>
            <person name="Ladd B."/>
            <person name="Jarett J.K."/>
            <person name="Geller-Mcgrath D.E."/>
            <person name="Sieber C.M.K."/>
            <person name="Emerson J.B."/>
            <person name="Anantharaman K."/>
            <person name="Thomas B.C."/>
            <person name="Malmstrom R."/>
            <person name="Stieglmeier M."/>
            <person name="Klingl A."/>
            <person name="Woyke T."/>
            <person name="Ryan C.M."/>
            <person name="Banfield J.F."/>
        </authorList>
    </citation>
    <scope>NUCLEOTIDE SEQUENCE [LARGE SCALE GENOMIC DNA]</scope>
</reference>